<evidence type="ECO:0000256" key="1">
    <source>
        <dbReference type="ARBA" id="ARBA00005765"/>
    </source>
</evidence>
<dbReference type="AlphaFoldDB" id="T1AQG9"/>
<dbReference type="InterPro" id="IPR036237">
    <property type="entry name" value="Xyl_isomerase-like_sf"/>
</dbReference>
<comment type="similarity">
    <text evidence="1">Belongs to the xylose isomerase family.</text>
</comment>
<keyword evidence="5 8" id="KW-0413">Isomerase</keyword>
<comment type="caution">
    <text evidence="8">The sequence shown here is derived from an EMBL/GenBank/DDBJ whole genome shotgun (WGS) entry which is preliminary data.</text>
</comment>
<proteinExistence type="inferred from homology"/>
<accession>T1AQG9</accession>
<feature type="non-terminal residue" evidence="8">
    <location>
        <position position="90"/>
    </location>
</feature>
<dbReference type="EC" id="5.3.1.5" evidence="2"/>
<keyword evidence="4" id="KW-0479">Metal-binding</keyword>
<dbReference type="GO" id="GO:0042732">
    <property type="term" value="P:D-xylose metabolic process"/>
    <property type="evidence" value="ECO:0007669"/>
    <property type="project" value="UniProtKB-KW"/>
</dbReference>
<sequence length="90" mass="10434">MTLFSDIAPIRFEGPGTDNEYAYRVYDKNREVLGKRMEDWLRCAVCYWHSFNWPGQDIFGAGTLPRPWLGATITQEMADTKLEAAFDFFS</sequence>
<dbReference type="Gene3D" id="3.20.20.150">
    <property type="entry name" value="Divalent-metal-dependent TIM barrel enzymes"/>
    <property type="match status" value="1"/>
</dbReference>
<evidence type="ECO:0000256" key="6">
    <source>
        <dbReference type="ARBA" id="ARBA00023277"/>
    </source>
</evidence>
<dbReference type="PANTHER" id="PTHR48408">
    <property type="match status" value="1"/>
</dbReference>
<dbReference type="GO" id="GO:0009045">
    <property type="term" value="F:xylose isomerase activity"/>
    <property type="evidence" value="ECO:0007669"/>
    <property type="project" value="UniProtKB-EC"/>
</dbReference>
<evidence type="ECO:0000256" key="5">
    <source>
        <dbReference type="ARBA" id="ARBA00023235"/>
    </source>
</evidence>
<keyword evidence="3" id="KW-0859">Xylose metabolism</keyword>
<evidence type="ECO:0000256" key="4">
    <source>
        <dbReference type="ARBA" id="ARBA00022723"/>
    </source>
</evidence>
<reference evidence="8" key="1">
    <citation type="submission" date="2013-08" db="EMBL/GenBank/DDBJ databases">
        <authorList>
            <person name="Mendez C."/>
            <person name="Richter M."/>
            <person name="Ferrer M."/>
            <person name="Sanchez J."/>
        </authorList>
    </citation>
    <scope>NUCLEOTIDE SEQUENCE</scope>
</reference>
<protein>
    <recommendedName>
        <fullName evidence="2">xylose isomerase</fullName>
        <ecNumber evidence="2">5.3.1.5</ecNumber>
    </recommendedName>
</protein>
<organism evidence="8">
    <name type="scientific">mine drainage metagenome</name>
    <dbReference type="NCBI Taxonomy" id="410659"/>
    <lineage>
        <taxon>unclassified sequences</taxon>
        <taxon>metagenomes</taxon>
        <taxon>ecological metagenomes</taxon>
    </lineage>
</organism>
<reference evidence="8" key="2">
    <citation type="journal article" date="2014" name="ISME J.">
        <title>Microbial stratification in low pH oxic and suboxic macroscopic growths along an acid mine drainage.</title>
        <authorList>
            <person name="Mendez-Garcia C."/>
            <person name="Mesa V."/>
            <person name="Sprenger R.R."/>
            <person name="Richter M."/>
            <person name="Diez M.S."/>
            <person name="Solano J."/>
            <person name="Bargiela R."/>
            <person name="Golyshina O.V."/>
            <person name="Manteca A."/>
            <person name="Ramos J.L."/>
            <person name="Gallego J.R."/>
            <person name="Llorente I."/>
            <person name="Martins Dos Santos V.A."/>
            <person name="Jensen O.N."/>
            <person name="Pelaez A.I."/>
            <person name="Sanchez J."/>
            <person name="Ferrer M."/>
        </authorList>
    </citation>
    <scope>NUCLEOTIDE SEQUENCE</scope>
</reference>
<name>T1AQG9_9ZZZZ</name>
<evidence type="ECO:0000313" key="8">
    <source>
        <dbReference type="EMBL" id="EQD42974.1"/>
    </source>
</evidence>
<dbReference type="InterPro" id="IPR001998">
    <property type="entry name" value="Xylose_isomerase"/>
</dbReference>
<dbReference type="PANTHER" id="PTHR48408:SF1">
    <property type="entry name" value="XYLOSE ISOMERASE"/>
    <property type="match status" value="1"/>
</dbReference>
<comment type="catalytic activity">
    <reaction evidence="7">
        <text>alpha-D-xylose = alpha-D-xylulofuranose</text>
        <dbReference type="Rhea" id="RHEA:22816"/>
        <dbReference type="ChEBI" id="CHEBI:28518"/>
        <dbReference type="ChEBI" id="CHEBI:188998"/>
        <dbReference type="EC" id="5.3.1.5"/>
    </reaction>
</comment>
<keyword evidence="6" id="KW-0119">Carbohydrate metabolism</keyword>
<dbReference type="SUPFAM" id="SSF51658">
    <property type="entry name" value="Xylose isomerase-like"/>
    <property type="match status" value="1"/>
</dbReference>
<evidence type="ECO:0000256" key="7">
    <source>
        <dbReference type="ARBA" id="ARBA00033659"/>
    </source>
</evidence>
<dbReference type="PROSITE" id="PS51415">
    <property type="entry name" value="XYLOSE_ISOMERASE"/>
    <property type="match status" value="1"/>
</dbReference>
<dbReference type="GO" id="GO:0046872">
    <property type="term" value="F:metal ion binding"/>
    <property type="evidence" value="ECO:0007669"/>
    <property type="project" value="UniProtKB-KW"/>
</dbReference>
<gene>
    <name evidence="8" type="ORF">B2A_10084</name>
</gene>
<evidence type="ECO:0000256" key="3">
    <source>
        <dbReference type="ARBA" id="ARBA00022629"/>
    </source>
</evidence>
<dbReference type="EMBL" id="AUZZ01007277">
    <property type="protein sequence ID" value="EQD42974.1"/>
    <property type="molecule type" value="Genomic_DNA"/>
</dbReference>
<evidence type="ECO:0000256" key="2">
    <source>
        <dbReference type="ARBA" id="ARBA00011958"/>
    </source>
</evidence>